<evidence type="ECO:0000313" key="2">
    <source>
        <dbReference type="Proteomes" id="UP000324800"/>
    </source>
</evidence>
<comment type="caution">
    <text evidence="1">The sequence shown here is derived from an EMBL/GenBank/DDBJ whole genome shotgun (WGS) entry which is preliminary data.</text>
</comment>
<dbReference type="Proteomes" id="UP000324800">
    <property type="component" value="Unassembled WGS sequence"/>
</dbReference>
<protein>
    <submittedName>
        <fullName evidence="1">Uncharacterized protein</fullName>
    </submittedName>
</protein>
<dbReference type="EMBL" id="SNRW01000417">
    <property type="protein sequence ID" value="KAA6401264.1"/>
    <property type="molecule type" value="Genomic_DNA"/>
</dbReference>
<organism evidence="1 2">
    <name type="scientific">Streblomastix strix</name>
    <dbReference type="NCBI Taxonomy" id="222440"/>
    <lineage>
        <taxon>Eukaryota</taxon>
        <taxon>Metamonada</taxon>
        <taxon>Preaxostyla</taxon>
        <taxon>Oxymonadida</taxon>
        <taxon>Streblomastigidae</taxon>
        <taxon>Streblomastix</taxon>
    </lineage>
</organism>
<accession>A0A5J4X222</accession>
<proteinExistence type="predicted"/>
<name>A0A5J4X222_9EUKA</name>
<dbReference type="AlphaFoldDB" id="A0A5J4X222"/>
<evidence type="ECO:0000313" key="1">
    <source>
        <dbReference type="EMBL" id="KAA6401264.1"/>
    </source>
</evidence>
<gene>
    <name evidence="1" type="ORF">EZS28_003202</name>
</gene>
<reference evidence="1 2" key="1">
    <citation type="submission" date="2019-03" db="EMBL/GenBank/DDBJ databases">
        <title>Single cell metagenomics reveals metabolic interactions within the superorganism composed of flagellate Streblomastix strix and complex community of Bacteroidetes bacteria on its surface.</title>
        <authorList>
            <person name="Treitli S.C."/>
            <person name="Kolisko M."/>
            <person name="Husnik F."/>
            <person name="Keeling P."/>
            <person name="Hampl V."/>
        </authorList>
    </citation>
    <scope>NUCLEOTIDE SEQUENCE [LARGE SCALE GENOMIC DNA]</scope>
    <source>
        <strain evidence="1">ST1C</strain>
    </source>
</reference>
<sequence length="196" mass="22718">MKEVFKVNCIETINTYSQPTKISRFSIPPLIQHVAYDKRLKIVDTPVSRKPTATHEIYEDGVEIIKTLKLPVQSNAKLLSTLMIFDDIGSNTDIQRYTSELSRTITHLVSDSRHAKNTLFLVAQRPSYLFKTARILCHVIVIGSGTSDIDLKQVYEENHINTLTEQELMIIYNTLNKYEFIIINKYQNRFEIIRQL</sequence>